<sequence length="114" mass="13725">MQGCHTQVAQQNAVDEVFGVDSYFTYLMCFYYVMAKVHEKLKVKKHVKVVLAKWDDEDLLTGFKSYFNNVWVLSESWRWQCFHTRSGYATRNNPVEQFNRVIKRDYTIRTKHKF</sequence>
<dbReference type="AlphaFoldDB" id="A0A225WH51"/>
<dbReference type="EMBL" id="NBNE01000949">
    <property type="protein sequence ID" value="OWZ16337.1"/>
    <property type="molecule type" value="Genomic_DNA"/>
</dbReference>
<proteinExistence type="predicted"/>
<evidence type="ECO:0000313" key="2">
    <source>
        <dbReference type="Proteomes" id="UP000198211"/>
    </source>
</evidence>
<organism evidence="1 2">
    <name type="scientific">Phytophthora megakarya</name>
    <dbReference type="NCBI Taxonomy" id="4795"/>
    <lineage>
        <taxon>Eukaryota</taxon>
        <taxon>Sar</taxon>
        <taxon>Stramenopiles</taxon>
        <taxon>Oomycota</taxon>
        <taxon>Peronosporomycetes</taxon>
        <taxon>Peronosporales</taxon>
        <taxon>Peronosporaceae</taxon>
        <taxon>Phytophthora</taxon>
    </lineage>
</organism>
<evidence type="ECO:0000313" key="1">
    <source>
        <dbReference type="EMBL" id="OWZ16337.1"/>
    </source>
</evidence>
<protein>
    <submittedName>
        <fullName evidence="1">Uncharacterized protein</fullName>
    </submittedName>
</protein>
<reference evidence="2" key="1">
    <citation type="submission" date="2017-03" db="EMBL/GenBank/DDBJ databases">
        <title>Phytopthora megakarya and P. palmivora, two closely related causual agents of cacao black pod achieved similar genome size and gene model numbers by different mechanisms.</title>
        <authorList>
            <person name="Ali S."/>
            <person name="Shao J."/>
            <person name="Larry D.J."/>
            <person name="Kronmiller B."/>
            <person name="Shen D."/>
            <person name="Strem M.D."/>
            <person name="Melnick R.L."/>
            <person name="Guiltinan M.J."/>
            <person name="Tyler B.M."/>
            <person name="Meinhardt L.W."/>
            <person name="Bailey B.A."/>
        </authorList>
    </citation>
    <scope>NUCLEOTIDE SEQUENCE [LARGE SCALE GENOMIC DNA]</scope>
    <source>
        <strain evidence="2">zdho120</strain>
    </source>
</reference>
<name>A0A225WH51_9STRA</name>
<comment type="caution">
    <text evidence="1">The sequence shown here is derived from an EMBL/GenBank/DDBJ whole genome shotgun (WGS) entry which is preliminary data.</text>
</comment>
<gene>
    <name evidence="1" type="ORF">PHMEG_0009876</name>
</gene>
<keyword evidence="2" id="KW-1185">Reference proteome</keyword>
<dbReference type="OrthoDB" id="121719at2759"/>
<dbReference type="Proteomes" id="UP000198211">
    <property type="component" value="Unassembled WGS sequence"/>
</dbReference>
<accession>A0A225WH51</accession>